<evidence type="ECO:0000256" key="2">
    <source>
        <dbReference type="ARBA" id="ARBA00005638"/>
    </source>
</evidence>
<feature type="region of interest" description="Disordered" evidence="6">
    <location>
        <begin position="165"/>
        <end position="188"/>
    </location>
</feature>
<evidence type="ECO:0000259" key="8">
    <source>
        <dbReference type="Pfam" id="PF03900"/>
    </source>
</evidence>
<comment type="caution">
    <text evidence="9">The sequence shown here is derived from an EMBL/GenBank/DDBJ whole genome shotgun (WGS) entry which is preliminary data.</text>
</comment>
<dbReference type="SUPFAM" id="SSF53850">
    <property type="entry name" value="Periplasmic binding protein-like II"/>
    <property type="match status" value="2"/>
</dbReference>
<feature type="compositionally biased region" description="Basic and acidic residues" evidence="6">
    <location>
        <begin position="165"/>
        <end position="185"/>
    </location>
</feature>
<dbReference type="PANTHER" id="PTHR11557">
    <property type="entry name" value="PORPHOBILINOGEN DEAMINASE"/>
    <property type="match status" value="1"/>
</dbReference>
<dbReference type="NCBIfam" id="TIGR00212">
    <property type="entry name" value="hemC"/>
    <property type="match status" value="1"/>
</dbReference>
<dbReference type="Pfam" id="PF01379">
    <property type="entry name" value="Porphobil_deam"/>
    <property type="match status" value="2"/>
</dbReference>
<dbReference type="InterPro" id="IPR022419">
    <property type="entry name" value="Porphobilin_deaminase_cofac_BS"/>
</dbReference>
<sequence length="364" mass="40162">MTERTLRLATRGSVLARRQAASVKEALEGRRLDVELVEVETEGDRIQDELIHRLGKIGAFVHALDEHVSDGEVDAAVHSMKDMPTEKHNDLVVAGVPERANAGDVLVTRDGSTIDDLPEGAVVGTGSLRRQAQILNYRDDLVVEPIRGNVDTRVEKLLATHLQREHEARVENDKDRAGKKGKVEHEDEFDQTADEWFDGLSELERQAMSRKVETEYDAIVLAEAGLERSGLAEKVEYERLNRSQFVPAPGQGAIAVTAADSEVIDLVNEKLDHPRTRVETTVERTVLEELGAGCIAPIGVHALLQGEHVHVEVQVLATDGSEAIKTTRDLSVQRHATEARDFAQNLRDRGAGQLIEAARDETEE</sequence>
<dbReference type="EMBL" id="JBHTAA010000005">
    <property type="protein sequence ID" value="MFC7205017.1"/>
    <property type="molecule type" value="Genomic_DNA"/>
</dbReference>
<protein>
    <recommendedName>
        <fullName evidence="5">Hydroxymethylbilane synthase</fullName>
        <ecNumber evidence="5">2.5.1.61</ecNumber>
    </recommendedName>
</protein>
<evidence type="ECO:0000313" key="10">
    <source>
        <dbReference type="Proteomes" id="UP001596481"/>
    </source>
</evidence>
<comment type="similarity">
    <text evidence="2">Belongs to the HMBS family.</text>
</comment>
<keyword evidence="10" id="KW-1185">Reference proteome</keyword>
<dbReference type="PIRSF" id="PIRSF001438">
    <property type="entry name" value="4pyrrol_synth_OHMeBilane_synth"/>
    <property type="match status" value="1"/>
</dbReference>
<comment type="cofactor">
    <cofactor evidence="1">
        <name>dipyrromethane</name>
        <dbReference type="ChEBI" id="CHEBI:60342"/>
    </cofactor>
</comment>
<keyword evidence="4" id="KW-0627">Porphyrin biosynthesis</keyword>
<dbReference type="GO" id="GO:0004418">
    <property type="term" value="F:hydroxymethylbilane synthase activity"/>
    <property type="evidence" value="ECO:0007669"/>
    <property type="project" value="UniProtKB-UniRule"/>
</dbReference>
<keyword evidence="3 9" id="KW-0808">Transferase</keyword>
<evidence type="ECO:0000259" key="7">
    <source>
        <dbReference type="Pfam" id="PF01379"/>
    </source>
</evidence>
<organism evidence="9 10">
    <name type="scientific">Haloferax namakaokahaiae</name>
    <dbReference type="NCBI Taxonomy" id="1748331"/>
    <lineage>
        <taxon>Archaea</taxon>
        <taxon>Methanobacteriati</taxon>
        <taxon>Methanobacteriota</taxon>
        <taxon>Stenosarchaea group</taxon>
        <taxon>Halobacteria</taxon>
        <taxon>Halobacteriales</taxon>
        <taxon>Haloferacaceae</taxon>
        <taxon>Haloferax</taxon>
    </lineage>
</organism>
<name>A0ABD5ZJ01_9EURY</name>
<dbReference type="AlphaFoldDB" id="A0ABD5ZJ01"/>
<dbReference type="Gene3D" id="3.40.190.10">
    <property type="entry name" value="Periplasmic binding protein-like II"/>
    <property type="match status" value="1"/>
</dbReference>
<dbReference type="Proteomes" id="UP001596481">
    <property type="component" value="Unassembled WGS sequence"/>
</dbReference>
<dbReference type="PRINTS" id="PR00151">
    <property type="entry name" value="PORPHBDMNASE"/>
</dbReference>
<feature type="domain" description="Porphobilinogen deaminase N-terminal" evidence="7">
    <location>
        <begin position="210"/>
        <end position="260"/>
    </location>
</feature>
<dbReference type="Pfam" id="PF03900">
    <property type="entry name" value="Porphobil_deamC"/>
    <property type="match status" value="1"/>
</dbReference>
<feature type="domain" description="Porphobilinogen deaminase C-terminal" evidence="8">
    <location>
        <begin position="279"/>
        <end position="344"/>
    </location>
</feature>
<dbReference type="InterPro" id="IPR000860">
    <property type="entry name" value="HemC"/>
</dbReference>
<dbReference type="SUPFAM" id="SSF54782">
    <property type="entry name" value="Porphobilinogen deaminase (hydroxymethylbilane synthase), C-terminal domain"/>
    <property type="match status" value="1"/>
</dbReference>
<dbReference type="InterPro" id="IPR036803">
    <property type="entry name" value="Porphobilinogen_deaminase_C_sf"/>
</dbReference>
<dbReference type="InterPro" id="IPR022417">
    <property type="entry name" value="Porphobilin_deaminase_N"/>
</dbReference>
<evidence type="ECO:0000256" key="1">
    <source>
        <dbReference type="ARBA" id="ARBA00001916"/>
    </source>
</evidence>
<dbReference type="EC" id="2.5.1.61" evidence="5"/>
<dbReference type="PANTHER" id="PTHR11557:SF0">
    <property type="entry name" value="PORPHOBILINOGEN DEAMINASE"/>
    <property type="match status" value="1"/>
</dbReference>
<dbReference type="PROSITE" id="PS00533">
    <property type="entry name" value="PORPHOBILINOGEN_DEAM"/>
    <property type="match status" value="1"/>
</dbReference>
<feature type="domain" description="Porphobilinogen deaminase N-terminal" evidence="7">
    <location>
        <begin position="6"/>
        <end position="160"/>
    </location>
</feature>
<accession>A0ABD5ZJ01</accession>
<dbReference type="InterPro" id="IPR022418">
    <property type="entry name" value="Porphobilinogen_deaminase_C"/>
</dbReference>
<evidence type="ECO:0000256" key="4">
    <source>
        <dbReference type="ARBA" id="ARBA00023244"/>
    </source>
</evidence>
<dbReference type="GO" id="GO:0006779">
    <property type="term" value="P:porphyrin-containing compound biosynthetic process"/>
    <property type="evidence" value="ECO:0007669"/>
    <property type="project" value="UniProtKB-UniRule"/>
</dbReference>
<dbReference type="RefSeq" id="WP_390225213.1">
    <property type="nucleotide sequence ID" value="NZ_JBHTAA010000005.1"/>
</dbReference>
<dbReference type="Gene3D" id="3.30.160.40">
    <property type="entry name" value="Porphobilinogen deaminase, C-terminal domain"/>
    <property type="match status" value="1"/>
</dbReference>
<dbReference type="GO" id="GO:0005737">
    <property type="term" value="C:cytoplasm"/>
    <property type="evidence" value="ECO:0007669"/>
    <property type="project" value="UniProtKB-UniRule"/>
</dbReference>
<reference evidence="9 10" key="1">
    <citation type="journal article" date="2019" name="Int. J. Syst. Evol. Microbiol.">
        <title>The Global Catalogue of Microorganisms (GCM) 10K type strain sequencing project: providing services to taxonomists for standard genome sequencing and annotation.</title>
        <authorList>
            <consortium name="The Broad Institute Genomics Platform"/>
            <consortium name="The Broad Institute Genome Sequencing Center for Infectious Disease"/>
            <person name="Wu L."/>
            <person name="Ma J."/>
        </authorList>
    </citation>
    <scope>NUCLEOTIDE SEQUENCE [LARGE SCALE GENOMIC DNA]</scope>
    <source>
        <strain evidence="9 10">DSM 29988</strain>
    </source>
</reference>
<evidence type="ECO:0000256" key="6">
    <source>
        <dbReference type="SAM" id="MobiDB-lite"/>
    </source>
</evidence>
<proteinExistence type="inferred from homology"/>
<gene>
    <name evidence="9" type="primary">hemC</name>
    <name evidence="9" type="ORF">ACFQJC_15980</name>
</gene>
<evidence type="ECO:0000256" key="5">
    <source>
        <dbReference type="NCBIfam" id="TIGR00212"/>
    </source>
</evidence>
<evidence type="ECO:0000313" key="9">
    <source>
        <dbReference type="EMBL" id="MFC7205017.1"/>
    </source>
</evidence>
<evidence type="ECO:0000256" key="3">
    <source>
        <dbReference type="ARBA" id="ARBA00022679"/>
    </source>
</evidence>